<evidence type="ECO:0008006" key="4">
    <source>
        <dbReference type="Google" id="ProtNLM"/>
    </source>
</evidence>
<feature type="compositionally biased region" description="Basic residues" evidence="1">
    <location>
        <begin position="325"/>
        <end position="364"/>
    </location>
</feature>
<evidence type="ECO:0000313" key="2">
    <source>
        <dbReference type="EMBL" id="TWT99123.1"/>
    </source>
</evidence>
<dbReference type="EMBL" id="SJPR01000001">
    <property type="protein sequence ID" value="TWT99123.1"/>
    <property type="molecule type" value="Genomic_DNA"/>
</dbReference>
<comment type="caution">
    <text evidence="2">The sequence shown here is derived from an EMBL/GenBank/DDBJ whole genome shotgun (WGS) entry which is preliminary data.</text>
</comment>
<dbReference type="InterPro" id="IPR011257">
    <property type="entry name" value="DNA_glycosylase"/>
</dbReference>
<reference evidence="2 3" key="1">
    <citation type="submission" date="2019-02" db="EMBL/GenBank/DDBJ databases">
        <title>Deep-cultivation of Planctomycetes and their phenomic and genomic characterization uncovers novel biology.</title>
        <authorList>
            <person name="Wiegand S."/>
            <person name="Jogler M."/>
            <person name="Boedeker C."/>
            <person name="Pinto D."/>
            <person name="Vollmers J."/>
            <person name="Rivas-Marin E."/>
            <person name="Kohn T."/>
            <person name="Peeters S.H."/>
            <person name="Heuer A."/>
            <person name="Rast P."/>
            <person name="Oberbeckmann S."/>
            <person name="Bunk B."/>
            <person name="Jeske O."/>
            <person name="Meyerdierks A."/>
            <person name="Storesund J.E."/>
            <person name="Kallscheuer N."/>
            <person name="Luecker S."/>
            <person name="Lage O.M."/>
            <person name="Pohl T."/>
            <person name="Merkel B.J."/>
            <person name="Hornburger P."/>
            <person name="Mueller R.-W."/>
            <person name="Bruemmer F."/>
            <person name="Labrenz M."/>
            <person name="Spormann A.M."/>
            <person name="Op Den Camp H."/>
            <person name="Overmann J."/>
            <person name="Amann R."/>
            <person name="Jetten M.S.M."/>
            <person name="Mascher T."/>
            <person name="Medema M.H."/>
            <person name="Devos D.P."/>
            <person name="Kaster A.-K."/>
            <person name="Ovreas L."/>
            <person name="Rohde M."/>
            <person name="Galperin M.Y."/>
            <person name="Jogler C."/>
        </authorList>
    </citation>
    <scope>NUCLEOTIDE SEQUENCE [LARGE SCALE GENOMIC DNA]</scope>
    <source>
        <strain evidence="2 3">Pla108</strain>
    </source>
</reference>
<dbReference type="GO" id="GO:0003824">
    <property type="term" value="F:catalytic activity"/>
    <property type="evidence" value="ECO:0007669"/>
    <property type="project" value="InterPro"/>
</dbReference>
<protein>
    <recommendedName>
        <fullName evidence="4">Endonuclease III</fullName>
    </recommendedName>
</protein>
<keyword evidence="3" id="KW-1185">Reference proteome</keyword>
<organism evidence="2 3">
    <name type="scientific">Botrimarina colliarenosi</name>
    <dbReference type="NCBI Taxonomy" id="2528001"/>
    <lineage>
        <taxon>Bacteria</taxon>
        <taxon>Pseudomonadati</taxon>
        <taxon>Planctomycetota</taxon>
        <taxon>Planctomycetia</taxon>
        <taxon>Pirellulales</taxon>
        <taxon>Lacipirellulaceae</taxon>
        <taxon>Botrimarina</taxon>
    </lineage>
</organism>
<dbReference type="RefSeq" id="WP_146441333.1">
    <property type="nucleotide sequence ID" value="NZ_SJPR01000001.1"/>
</dbReference>
<name>A0A5C6ALS3_9BACT</name>
<feature type="compositionally biased region" description="Basic residues" evidence="1">
    <location>
        <begin position="305"/>
        <end position="317"/>
    </location>
</feature>
<evidence type="ECO:0000313" key="3">
    <source>
        <dbReference type="Proteomes" id="UP000317421"/>
    </source>
</evidence>
<proteinExistence type="predicted"/>
<accession>A0A5C6ALS3</accession>
<sequence length="364" mass="39185" precursor="true">MAASNRASRLTKLVSDLKKRYKPAPPVQRPLFETILFATLLENSPPDIANKAFDELESAYFDWNEVRVSSRTELAERMKTLPDASPAADRLKRTLQSIFETVYKFDLEEFKKQNLGQAVKTITEFDGVTPFVVNYATQHGLAGHAIAVNSGALIALQVMDIITEAEAKKSLVPGLERAIPKSKGVEAQQLLHEMGLEVGRNPYGATAKKVLTELDPSCKDRLPKRPKVEEAPAPKKAPAEKTESPKAPPAEKKGATTAKAEPTKNSAPKKSEPKGKPAAESAAKKPAPAKTDAATKKKADPPKKPATKKAATKKAPTKKPATSTGKKKTATKKVAATKKTAKTAKSKTSAKKVAGKKAAKRKPK</sequence>
<dbReference type="OrthoDB" id="268440at2"/>
<feature type="compositionally biased region" description="Low complexity" evidence="1">
    <location>
        <begin position="278"/>
        <end position="292"/>
    </location>
</feature>
<dbReference type="SUPFAM" id="SSF48150">
    <property type="entry name" value="DNA-glycosylase"/>
    <property type="match status" value="1"/>
</dbReference>
<dbReference type="Proteomes" id="UP000317421">
    <property type="component" value="Unassembled WGS sequence"/>
</dbReference>
<feature type="compositionally biased region" description="Low complexity" evidence="1">
    <location>
        <begin position="255"/>
        <end position="264"/>
    </location>
</feature>
<dbReference type="AlphaFoldDB" id="A0A5C6ALS3"/>
<feature type="region of interest" description="Disordered" evidence="1">
    <location>
        <begin position="216"/>
        <end position="364"/>
    </location>
</feature>
<evidence type="ECO:0000256" key="1">
    <source>
        <dbReference type="SAM" id="MobiDB-lite"/>
    </source>
</evidence>
<dbReference type="GO" id="GO:0006281">
    <property type="term" value="P:DNA repair"/>
    <property type="evidence" value="ECO:0007669"/>
    <property type="project" value="InterPro"/>
</dbReference>
<feature type="compositionally biased region" description="Basic and acidic residues" evidence="1">
    <location>
        <begin position="216"/>
        <end position="254"/>
    </location>
</feature>
<gene>
    <name evidence="2" type="ORF">Pla108_00560</name>
</gene>
<dbReference type="Gene3D" id="1.10.340.30">
    <property type="entry name" value="Hypothetical protein, domain 2"/>
    <property type="match status" value="1"/>
</dbReference>
<feature type="compositionally biased region" description="Basic and acidic residues" evidence="1">
    <location>
        <begin position="293"/>
        <end position="303"/>
    </location>
</feature>